<dbReference type="Proteomes" id="UP001596039">
    <property type="component" value="Unassembled WGS sequence"/>
</dbReference>
<dbReference type="RefSeq" id="WP_386738823.1">
    <property type="nucleotide sequence ID" value="NZ_JBHSMG010000001.1"/>
</dbReference>
<evidence type="ECO:0000313" key="2">
    <source>
        <dbReference type="Proteomes" id="UP001596039"/>
    </source>
</evidence>
<sequence>MTTARNPIAGLLGLRPAAESGFFRRWVSLGLVRFFGVALELLAIPRS</sequence>
<evidence type="ECO:0000313" key="1">
    <source>
        <dbReference type="EMBL" id="MFC5501223.1"/>
    </source>
</evidence>
<protein>
    <submittedName>
        <fullName evidence="1">Uncharacterized protein</fullName>
    </submittedName>
</protein>
<reference evidence="2" key="1">
    <citation type="journal article" date="2019" name="Int. J. Syst. Evol. Microbiol.">
        <title>The Global Catalogue of Microorganisms (GCM) 10K type strain sequencing project: providing services to taxonomists for standard genome sequencing and annotation.</title>
        <authorList>
            <consortium name="The Broad Institute Genomics Platform"/>
            <consortium name="The Broad Institute Genome Sequencing Center for Infectious Disease"/>
            <person name="Wu L."/>
            <person name="Ma J."/>
        </authorList>
    </citation>
    <scope>NUCLEOTIDE SEQUENCE [LARGE SCALE GENOMIC DNA]</scope>
    <source>
        <strain evidence="2">CGMCC 4.6997</strain>
    </source>
</reference>
<accession>A0ABW0NNM3</accession>
<gene>
    <name evidence="1" type="ORF">ACFPJ4_03100</name>
</gene>
<name>A0ABW0NNM3_9MICO</name>
<proteinExistence type="predicted"/>
<organism evidence="1 2">
    <name type="scientific">Lysinimonas soli</name>
    <dbReference type="NCBI Taxonomy" id="1074233"/>
    <lineage>
        <taxon>Bacteria</taxon>
        <taxon>Bacillati</taxon>
        <taxon>Actinomycetota</taxon>
        <taxon>Actinomycetes</taxon>
        <taxon>Micrococcales</taxon>
        <taxon>Microbacteriaceae</taxon>
        <taxon>Lysinimonas</taxon>
    </lineage>
</organism>
<keyword evidence="2" id="KW-1185">Reference proteome</keyword>
<comment type="caution">
    <text evidence="1">The sequence shown here is derived from an EMBL/GenBank/DDBJ whole genome shotgun (WGS) entry which is preliminary data.</text>
</comment>
<dbReference type="EMBL" id="JBHSMG010000001">
    <property type="protein sequence ID" value="MFC5501223.1"/>
    <property type="molecule type" value="Genomic_DNA"/>
</dbReference>